<sequence length="65" mass="7559">MKLNFYMQSKSRDVAHEGSTMKIDYNTRFLLAVRRKRKIIGYFIGHSEATAQDGFHLSKHHATFA</sequence>
<evidence type="ECO:0000313" key="1">
    <source>
        <dbReference type="EMBL" id="KAA3929588.1"/>
    </source>
</evidence>
<comment type="caution">
    <text evidence="1">The sequence shown here is derived from an EMBL/GenBank/DDBJ whole genome shotgun (WGS) entry which is preliminary data.</text>
</comment>
<proteinExistence type="predicted"/>
<protein>
    <submittedName>
        <fullName evidence="1">Uncharacterized protein</fullName>
    </submittedName>
</protein>
<dbReference type="EMBL" id="VWLB01000009">
    <property type="protein sequence ID" value="KAA3929588.1"/>
    <property type="molecule type" value="Genomic_DNA"/>
</dbReference>
<gene>
    <name evidence="1" type="ORF">F3F25_07205</name>
</gene>
<name>A0A9P3ZZS7_BACOV</name>
<accession>A0A9P3ZZS7</accession>
<organism evidence="1 2">
    <name type="scientific">Bacteroides ovatus</name>
    <dbReference type="NCBI Taxonomy" id="28116"/>
    <lineage>
        <taxon>Bacteria</taxon>
        <taxon>Pseudomonadati</taxon>
        <taxon>Bacteroidota</taxon>
        <taxon>Bacteroidia</taxon>
        <taxon>Bacteroidales</taxon>
        <taxon>Bacteroidaceae</taxon>
        <taxon>Bacteroides</taxon>
    </lineage>
</organism>
<evidence type="ECO:0000313" key="2">
    <source>
        <dbReference type="Proteomes" id="UP000365824"/>
    </source>
</evidence>
<reference evidence="1 2" key="1">
    <citation type="journal article" date="2019" name="Nat. Med.">
        <title>A library of human gut bacterial isolates paired with longitudinal multiomics data enables mechanistic microbiome research.</title>
        <authorList>
            <person name="Poyet M."/>
            <person name="Groussin M."/>
            <person name="Gibbons S.M."/>
            <person name="Avila-Pacheco J."/>
            <person name="Jiang X."/>
            <person name="Kearney S.M."/>
            <person name="Perrotta A.R."/>
            <person name="Berdy B."/>
            <person name="Zhao S."/>
            <person name="Lieberman T.D."/>
            <person name="Swanson P.K."/>
            <person name="Smith M."/>
            <person name="Roesemann S."/>
            <person name="Alexander J.E."/>
            <person name="Rich S.A."/>
            <person name="Livny J."/>
            <person name="Vlamakis H."/>
            <person name="Clish C."/>
            <person name="Bullock K."/>
            <person name="Deik A."/>
            <person name="Scott J."/>
            <person name="Pierce K.A."/>
            <person name="Xavier R.J."/>
            <person name="Alm E.J."/>
        </authorList>
    </citation>
    <scope>NUCLEOTIDE SEQUENCE [LARGE SCALE GENOMIC DNA]</scope>
    <source>
        <strain evidence="1 2">BIOML-A160</strain>
    </source>
</reference>
<dbReference type="AlphaFoldDB" id="A0A9P3ZZS7"/>
<dbReference type="Proteomes" id="UP000365824">
    <property type="component" value="Unassembled WGS sequence"/>
</dbReference>